<dbReference type="Gene3D" id="1.10.150.50">
    <property type="entry name" value="Transcription Factor, Ets-1"/>
    <property type="match status" value="1"/>
</dbReference>
<dbReference type="Pfam" id="PF00536">
    <property type="entry name" value="SAM_1"/>
    <property type="match status" value="1"/>
</dbReference>
<dbReference type="PROSITE" id="PS50004">
    <property type="entry name" value="C2"/>
    <property type="match status" value="1"/>
</dbReference>
<dbReference type="CDD" id="cd00030">
    <property type="entry name" value="C2"/>
    <property type="match status" value="1"/>
</dbReference>
<dbReference type="EMBL" id="JAVFKY010000005">
    <property type="protein sequence ID" value="KAK5575637.1"/>
    <property type="molecule type" value="Genomic_DNA"/>
</dbReference>
<reference evidence="3 4" key="1">
    <citation type="submission" date="2023-11" db="EMBL/GenBank/DDBJ databases">
        <title>Dfirmibasis_genome.</title>
        <authorList>
            <person name="Edelbroek B."/>
            <person name="Kjellin J."/>
            <person name="Jerlstrom-Hultqvist J."/>
            <person name="Soderbom F."/>
        </authorList>
    </citation>
    <scope>NUCLEOTIDE SEQUENCE [LARGE SCALE GENOMIC DNA]</scope>
    <source>
        <strain evidence="3 4">TNS-C-14</strain>
    </source>
</reference>
<dbReference type="SUPFAM" id="SSF47769">
    <property type="entry name" value="SAM/Pointed domain"/>
    <property type="match status" value="1"/>
</dbReference>
<dbReference type="FunFam" id="2.60.40.150:FF:000440">
    <property type="entry name" value="Arrestin domain-containing protein B"/>
    <property type="match status" value="1"/>
</dbReference>
<dbReference type="Pfam" id="PF00168">
    <property type="entry name" value="C2"/>
    <property type="match status" value="1"/>
</dbReference>
<dbReference type="GO" id="GO:0005737">
    <property type="term" value="C:cytoplasm"/>
    <property type="evidence" value="ECO:0007669"/>
    <property type="project" value="TreeGrafter"/>
</dbReference>
<dbReference type="InterPro" id="IPR014756">
    <property type="entry name" value="Ig_E-set"/>
</dbReference>
<evidence type="ECO:0000259" key="2">
    <source>
        <dbReference type="PROSITE" id="PS50105"/>
    </source>
</evidence>
<feature type="domain" description="C2" evidence="1">
    <location>
        <begin position="1"/>
        <end position="105"/>
    </location>
</feature>
<sequence>MAQRSLKINIIEGKDLKGLDSGGVSDCYIKFKCGPISAKTEVIKKSTSPIWNHMINIGYVEENTLLQFECFDWERIGTNRTMGKTQAFVSDFSSGAKRNLMDQWLRLDSKGFIRVSYEFIPPYPLETTTVEQQPMSPNVSTTMGMYNPPPVYFKPIFLPTIPMEILLPTSKTNHNTTTTCKFIMPGSVYQTKPFVSGEFINCSLVINVYEPRIVVRSLNLSFSGSITYKGRTQRKLVNDYRDLLLGYTGGVNNSTTASGIITSNKVVLERGKHVFPFQFFIDKSCKSTVDITGYRVGYYLSFHADIVNLPDIGVTEEIKVVNLEDTIYKQTISPINVQTSKSPLSGGNISISCKSVKNSFYPGEEVELEVEVNNSSKKKIKNIDIQFVKVEYDGTDLTGSASILLSMTKSFYPKIKQNTSCKQMIVIELPSRNLATPIVHSLSETKMMRVEYHVLVNLDIPSCVDLRLKLPLNIVQPDPKLETFPNPLTEIGSLPRYIKDWTVKNFYSWILFKKLCPEVISLNPEFYQYDLTGSDLMQLPTETFYSIFKGAGQRTQELVNDLQSQIFEIQSVRNFLKELQLSNLIDFFEKQTITWDILLQLTYNDIYCMKDMTLGDAKRIFLKIEKIRNEQQQILSNLEAVSLEKP</sequence>
<keyword evidence="4" id="KW-1185">Reference proteome</keyword>
<organism evidence="3 4">
    <name type="scientific">Dictyostelium firmibasis</name>
    <dbReference type="NCBI Taxonomy" id="79012"/>
    <lineage>
        <taxon>Eukaryota</taxon>
        <taxon>Amoebozoa</taxon>
        <taxon>Evosea</taxon>
        <taxon>Eumycetozoa</taxon>
        <taxon>Dictyostelia</taxon>
        <taxon>Dictyosteliales</taxon>
        <taxon>Dictyosteliaceae</taxon>
        <taxon>Dictyostelium</taxon>
    </lineage>
</organism>
<dbReference type="InterPro" id="IPR011021">
    <property type="entry name" value="Arrestin-like_N"/>
</dbReference>
<dbReference type="InterPro" id="IPR001660">
    <property type="entry name" value="SAM"/>
</dbReference>
<dbReference type="Proteomes" id="UP001344447">
    <property type="component" value="Unassembled WGS sequence"/>
</dbReference>
<protein>
    <recommendedName>
        <fullName evidence="5">C2 domain-containing protein</fullName>
    </recommendedName>
</protein>
<dbReference type="CDD" id="cd09487">
    <property type="entry name" value="SAM_superfamily"/>
    <property type="match status" value="1"/>
</dbReference>
<dbReference type="SUPFAM" id="SSF81296">
    <property type="entry name" value="E set domains"/>
    <property type="match status" value="2"/>
</dbReference>
<dbReference type="InterPro" id="IPR000008">
    <property type="entry name" value="C2_dom"/>
</dbReference>
<dbReference type="Gene3D" id="2.60.40.640">
    <property type="match status" value="2"/>
</dbReference>
<gene>
    <name evidence="3" type="ORF">RB653_006770</name>
</gene>
<evidence type="ECO:0008006" key="5">
    <source>
        <dbReference type="Google" id="ProtNLM"/>
    </source>
</evidence>
<dbReference type="SUPFAM" id="SSF49562">
    <property type="entry name" value="C2 domain (Calcium/lipid-binding domain, CaLB)"/>
    <property type="match status" value="1"/>
</dbReference>
<accession>A0AAN7TTK0</accession>
<dbReference type="InterPro" id="IPR035892">
    <property type="entry name" value="C2_domain_sf"/>
</dbReference>
<dbReference type="SMART" id="SM01017">
    <property type="entry name" value="Arrestin_C"/>
    <property type="match status" value="1"/>
</dbReference>
<dbReference type="PANTHER" id="PTHR11188">
    <property type="entry name" value="ARRESTIN DOMAIN CONTAINING PROTEIN"/>
    <property type="match status" value="1"/>
</dbReference>
<comment type="caution">
    <text evidence="3">The sequence shown here is derived from an EMBL/GenBank/DDBJ whole genome shotgun (WGS) entry which is preliminary data.</text>
</comment>
<dbReference type="SMART" id="SM00239">
    <property type="entry name" value="C2"/>
    <property type="match status" value="1"/>
</dbReference>
<dbReference type="Gene3D" id="2.60.40.150">
    <property type="entry name" value="C2 domain"/>
    <property type="match status" value="1"/>
</dbReference>
<evidence type="ECO:0000313" key="4">
    <source>
        <dbReference type="Proteomes" id="UP001344447"/>
    </source>
</evidence>
<dbReference type="InterPro" id="IPR011022">
    <property type="entry name" value="Arrestin_C-like"/>
</dbReference>
<name>A0AAN7TTK0_9MYCE</name>
<dbReference type="Pfam" id="PF00339">
    <property type="entry name" value="Arrestin_N"/>
    <property type="match status" value="1"/>
</dbReference>
<dbReference type="InterPro" id="IPR013761">
    <property type="entry name" value="SAM/pointed_sf"/>
</dbReference>
<evidence type="ECO:0000313" key="3">
    <source>
        <dbReference type="EMBL" id="KAK5575637.1"/>
    </source>
</evidence>
<dbReference type="PANTHER" id="PTHR11188:SF17">
    <property type="entry name" value="FI21816P1"/>
    <property type="match status" value="1"/>
</dbReference>
<dbReference type="Pfam" id="PF02752">
    <property type="entry name" value="Arrestin_C"/>
    <property type="match status" value="1"/>
</dbReference>
<dbReference type="InterPro" id="IPR014752">
    <property type="entry name" value="Arrestin-like_C"/>
</dbReference>
<feature type="domain" description="SAM" evidence="2">
    <location>
        <begin position="567"/>
        <end position="630"/>
    </location>
</feature>
<proteinExistence type="predicted"/>
<dbReference type="GO" id="GO:0015031">
    <property type="term" value="P:protein transport"/>
    <property type="evidence" value="ECO:0007669"/>
    <property type="project" value="TreeGrafter"/>
</dbReference>
<evidence type="ECO:0000259" key="1">
    <source>
        <dbReference type="PROSITE" id="PS50004"/>
    </source>
</evidence>
<dbReference type="AlphaFoldDB" id="A0AAN7TTK0"/>
<dbReference type="InterPro" id="IPR050357">
    <property type="entry name" value="Arrestin_domain-protein"/>
</dbReference>
<dbReference type="PROSITE" id="PS50105">
    <property type="entry name" value="SAM_DOMAIN"/>
    <property type="match status" value="1"/>
</dbReference>